<feature type="compositionally biased region" description="Low complexity" evidence="16">
    <location>
        <begin position="1230"/>
        <end position="1242"/>
    </location>
</feature>
<dbReference type="InterPro" id="IPR040251">
    <property type="entry name" value="SEC31-like"/>
</dbReference>
<keyword evidence="10" id="KW-0931">ER-Golgi transport</keyword>
<dbReference type="SUPFAM" id="SSF50978">
    <property type="entry name" value="WD40 repeat-like"/>
    <property type="match status" value="1"/>
</dbReference>
<reference evidence="18 19" key="1">
    <citation type="submission" date="2014-04" db="EMBL/GenBank/DDBJ databases">
        <authorList>
            <consortium name="DOE Joint Genome Institute"/>
            <person name="Kuo A."/>
            <person name="Gay G."/>
            <person name="Dore J."/>
            <person name="Kohler A."/>
            <person name="Nagy L.G."/>
            <person name="Floudas D."/>
            <person name="Copeland A."/>
            <person name="Barry K.W."/>
            <person name="Cichocki N."/>
            <person name="Veneault-Fourrey C."/>
            <person name="LaButti K."/>
            <person name="Lindquist E.A."/>
            <person name="Lipzen A."/>
            <person name="Lundell T."/>
            <person name="Morin E."/>
            <person name="Murat C."/>
            <person name="Sun H."/>
            <person name="Tunlid A."/>
            <person name="Henrissat B."/>
            <person name="Grigoriev I.V."/>
            <person name="Hibbett D.S."/>
            <person name="Martin F."/>
            <person name="Nordberg H.P."/>
            <person name="Cantor M.N."/>
            <person name="Hua S.X."/>
        </authorList>
    </citation>
    <scope>NUCLEOTIDE SEQUENCE [LARGE SCALE GENOMIC DNA]</scope>
    <source>
        <strain evidence="19">h7</strain>
    </source>
</reference>
<dbReference type="InterPro" id="IPR001680">
    <property type="entry name" value="WD40_rpt"/>
</dbReference>
<keyword evidence="19" id="KW-1185">Reference proteome</keyword>
<dbReference type="GO" id="GO:0070971">
    <property type="term" value="C:endoplasmic reticulum exit site"/>
    <property type="evidence" value="ECO:0007669"/>
    <property type="project" value="TreeGrafter"/>
</dbReference>
<dbReference type="GO" id="GO:0007029">
    <property type="term" value="P:endoplasmic reticulum organization"/>
    <property type="evidence" value="ECO:0007669"/>
    <property type="project" value="TreeGrafter"/>
</dbReference>
<proteinExistence type="inferred from homology"/>
<accession>A0A0C3BXE4</accession>
<evidence type="ECO:0000313" key="18">
    <source>
        <dbReference type="EMBL" id="KIM36719.1"/>
    </source>
</evidence>
<dbReference type="Pfam" id="PF07304">
    <property type="entry name" value="SRA1"/>
    <property type="match status" value="1"/>
</dbReference>
<feature type="compositionally biased region" description="Pro residues" evidence="16">
    <location>
        <begin position="1047"/>
        <end position="1059"/>
    </location>
</feature>
<dbReference type="GO" id="GO:0090110">
    <property type="term" value="P:COPII-coated vesicle cargo loading"/>
    <property type="evidence" value="ECO:0007669"/>
    <property type="project" value="TreeGrafter"/>
</dbReference>
<dbReference type="Pfam" id="PF00400">
    <property type="entry name" value="WD40"/>
    <property type="match status" value="2"/>
</dbReference>
<protein>
    <recommendedName>
        <fullName evidence="5">Protein transport protein SEC31</fullName>
    </recommendedName>
    <alternativeName>
        <fullName evidence="4">Protein transport protein sec31</fullName>
    </alternativeName>
</protein>
<feature type="repeat" description="WD" evidence="15">
    <location>
        <begin position="281"/>
        <end position="323"/>
    </location>
</feature>
<feature type="compositionally biased region" description="Low complexity" evidence="16">
    <location>
        <begin position="1335"/>
        <end position="1351"/>
    </location>
</feature>
<feature type="compositionally biased region" description="Polar residues" evidence="16">
    <location>
        <begin position="1118"/>
        <end position="1130"/>
    </location>
</feature>
<dbReference type="InterPro" id="IPR009917">
    <property type="entry name" value="SRA1/Sec31"/>
</dbReference>
<dbReference type="EMBL" id="KN831803">
    <property type="protein sequence ID" value="KIM36719.1"/>
    <property type="molecule type" value="Genomic_DNA"/>
</dbReference>
<feature type="compositionally biased region" description="Low complexity" evidence="16">
    <location>
        <begin position="1256"/>
        <end position="1283"/>
    </location>
</feature>
<feature type="compositionally biased region" description="Polar residues" evidence="16">
    <location>
        <begin position="988"/>
        <end position="1002"/>
    </location>
</feature>
<sequence length="1461" mass="155485">MKLKEIHRTSTFAWSPSASLPLLATGTVAGALDESFSNESQLELWAPDFLDKEEFDLGIEGQRGPRAFVTDNARFNRLAWGHADATRPHGVIAAGLENGELALWDPAKILAGASASESLILRNTTHTGPVRGLDFNPLQTNLLASGGIGGEVYIWDLKDPSKPYSPTPGQKSLKLDEITSVAWNQQVQYVLAGASSTGYTVVWDLRGKREVVALAYGGGAGTLAGLTGAGTGMAVGGRRGMSDIAWHPDNATRVVTASEDDSSPIIMVWDLRNARAPEKILTGHEKGVLSLSWCKQDADLLLSCGKDNRALCWNPQTSEVIGELPSADNWAFQVDWCPRNPNMLATAFFDGTIGIHTIQSTNEAEATTKAAAPRADGADIFDAPGFSRSSQSGTLSLKQPPKWLRRPISASFGFGGKLISVSNLPSAQGKAQSSVVHLRNVVTETDLVERATKLQAAIEADSLQTFAEEKIEQADVATAGGEGWKALLSLFKANSRNELVTLLGFSKAEIAARVAEAVDNLKAAADAKAAFEDETTFASKLHESVVSFAEPESQEVPSDRSDEDDSSLPVQSDEQTPSEISSGITSDTASGALEEESATTAPSLFGDDVPGTPQHDFFNTVGVAQEDGESRPVLVPHTNFGLDSSVAATMGSGPSSVSSEVMKNNGFRIYPSNESDIDRLVTKALVLGDFESAVSLCLSSDRFADAILLAVRGGPELLQRTQKAYFERRTTTLPYLRLLQSIVSNDLSDIVQNADLQEWREIFVVICTFASEEEFAGLAEQLGSRLEHQFSVAQESDDPEAEEGAYTFRKNATLTYLASARLERLINIWADDLAEEEKKLVADETGEAGSYYSAHAHALQSFVEKVTVFRAATNYKDEALTAASDSETFKLAALYDRYFEYAELLSTQGLVKEAVSFLKLTPSGYKGSAGADLDSERKRLTGATTAGPVASTSTAPAVSRAPVPPVPATQAARAPYAGYTGYSQPAVPTQQYPSYETSTASNPYAPAQPSHPQQPTYGQPQQSYGAPYAPSGSLTQPPHLRQQQQPAPVPSMPPPPPPRAANGTPSNASLPPPPKHAAAGWNDAPSVAPPPRASSHLNLNKPAPITAPLPNAAPSPGFSPQGSPYVSQGNAPLPPPPRPGSVNRGPPPQGHRMHPGPPSAGVHPVRPPSTTGLQRGPPSQMMSPQGAPSHLPPQRQPTPSQYAPPPSRAPGPGQAPPGPGQFGRPPLPGQPQQQHHQQQQEPSAYTRATSPPGPGPYYSGGAAPQSMGGHHQQHQQHLQQQQQPPHPPPSGPYAPPPGQQQQRPGPSQGPPPPPPSQAGGPPPPGGPPGGPPRVASRAAPAKSQPAAPKYPVGDRSHIPEYAQPAYSSISEHLNRMRQTVPANQKRLVDDLERRINPLFDALNCETLSRPVVDQLIVLTRAMDARDRPAALALHVELLTRGSQTDDIGLWMSGVKQLIMRV</sequence>
<reference evidence="19" key="2">
    <citation type="submission" date="2015-01" db="EMBL/GenBank/DDBJ databases">
        <title>Evolutionary Origins and Diversification of the Mycorrhizal Mutualists.</title>
        <authorList>
            <consortium name="DOE Joint Genome Institute"/>
            <consortium name="Mycorrhizal Genomics Consortium"/>
            <person name="Kohler A."/>
            <person name="Kuo A."/>
            <person name="Nagy L.G."/>
            <person name="Floudas D."/>
            <person name="Copeland A."/>
            <person name="Barry K.W."/>
            <person name="Cichocki N."/>
            <person name="Veneault-Fourrey C."/>
            <person name="LaButti K."/>
            <person name="Lindquist E.A."/>
            <person name="Lipzen A."/>
            <person name="Lundell T."/>
            <person name="Morin E."/>
            <person name="Murat C."/>
            <person name="Riley R."/>
            <person name="Ohm R."/>
            <person name="Sun H."/>
            <person name="Tunlid A."/>
            <person name="Henrissat B."/>
            <person name="Grigoriev I.V."/>
            <person name="Hibbett D.S."/>
            <person name="Martin F."/>
        </authorList>
    </citation>
    <scope>NUCLEOTIDE SEQUENCE [LARGE SCALE GENOMIC DNA]</scope>
    <source>
        <strain evidence="19">h7</strain>
    </source>
</reference>
<feature type="compositionally biased region" description="Pro residues" evidence="16">
    <location>
        <begin position="1307"/>
        <end position="1331"/>
    </location>
</feature>
<feature type="domain" description="SRA1/Sec31" evidence="17">
    <location>
        <begin position="1320"/>
        <end position="1459"/>
    </location>
</feature>
<feature type="repeat" description="WD" evidence="15">
    <location>
        <begin position="123"/>
        <end position="165"/>
    </location>
</feature>
<evidence type="ECO:0000256" key="12">
    <source>
        <dbReference type="ARBA" id="ARBA00023136"/>
    </source>
</evidence>
<keyword evidence="12" id="KW-0472">Membrane</keyword>
<name>A0A0C3BXE4_HEBCY</name>
<dbReference type="PROSITE" id="PS50294">
    <property type="entry name" value="WD_REPEATS_REGION"/>
    <property type="match status" value="1"/>
</dbReference>
<dbReference type="InterPro" id="IPR015943">
    <property type="entry name" value="WD40/YVTN_repeat-like_dom_sf"/>
</dbReference>
<feature type="compositionally biased region" description="Pro residues" evidence="16">
    <location>
        <begin position="1284"/>
        <end position="1298"/>
    </location>
</feature>
<evidence type="ECO:0000256" key="1">
    <source>
        <dbReference type="ARBA" id="ARBA00004299"/>
    </source>
</evidence>
<evidence type="ECO:0000256" key="14">
    <source>
        <dbReference type="ARBA" id="ARBA00025471"/>
    </source>
</evidence>
<dbReference type="HOGENOM" id="CLU_003033_2_0_1"/>
<evidence type="ECO:0000256" key="10">
    <source>
        <dbReference type="ARBA" id="ARBA00022892"/>
    </source>
</evidence>
<feature type="region of interest" description="Disordered" evidence="16">
    <location>
        <begin position="943"/>
        <end position="966"/>
    </location>
</feature>
<dbReference type="SMART" id="SM00320">
    <property type="entry name" value="WD40"/>
    <property type="match status" value="5"/>
</dbReference>
<evidence type="ECO:0000256" key="16">
    <source>
        <dbReference type="SAM" id="MobiDB-lite"/>
    </source>
</evidence>
<comment type="subcellular location">
    <subcellularLocation>
        <location evidence="1">Cytoplasmic vesicle</location>
        <location evidence="1">COPII-coated vesicle membrane</location>
        <topology evidence="1">Peripheral membrane protein</topology>
        <orientation evidence="1">Cytoplasmic side</orientation>
    </subcellularLocation>
    <subcellularLocation>
        <location evidence="2">Endoplasmic reticulum membrane</location>
        <topology evidence="2">Peripheral membrane protein</topology>
        <orientation evidence="2">Cytoplasmic side</orientation>
    </subcellularLocation>
</comment>
<evidence type="ECO:0000313" key="19">
    <source>
        <dbReference type="Proteomes" id="UP000053424"/>
    </source>
</evidence>
<dbReference type="Gene3D" id="2.130.10.10">
    <property type="entry name" value="YVTN repeat-like/Quinoprotein amine dehydrogenase"/>
    <property type="match status" value="1"/>
</dbReference>
<feature type="region of interest" description="Disordered" evidence="16">
    <location>
        <begin position="548"/>
        <end position="618"/>
    </location>
</feature>
<dbReference type="GO" id="GO:0005198">
    <property type="term" value="F:structural molecule activity"/>
    <property type="evidence" value="ECO:0007669"/>
    <property type="project" value="TreeGrafter"/>
</dbReference>
<dbReference type="PROSITE" id="PS50082">
    <property type="entry name" value="WD_REPEATS_2"/>
    <property type="match status" value="2"/>
</dbReference>
<keyword evidence="11" id="KW-0653">Protein transport</keyword>
<dbReference type="InterPro" id="IPR036322">
    <property type="entry name" value="WD40_repeat_dom_sf"/>
</dbReference>
<gene>
    <name evidence="18" type="ORF">M413DRAFT_287676</name>
</gene>
<feature type="compositionally biased region" description="Pro residues" evidence="16">
    <location>
        <begin position="1190"/>
        <end position="1229"/>
    </location>
</feature>
<dbReference type="STRING" id="686832.A0A0C3BXE4"/>
<evidence type="ECO:0000256" key="11">
    <source>
        <dbReference type="ARBA" id="ARBA00022927"/>
    </source>
</evidence>
<keyword evidence="9" id="KW-0256">Endoplasmic reticulum</keyword>
<comment type="function">
    <text evidence="14">Component of the coat protein complex II (COPII) which promotes the formation of transport vesicles from the endoplasmic reticulum (ER). The coat has two main functions, the physical deformation of the endoplasmic reticulum membrane into vesicles and the selection of cargo molecules.</text>
</comment>
<dbReference type="FunFam" id="2.130.10.10:FF:000193">
    <property type="entry name" value="Protein transport protein SEC31, putative"/>
    <property type="match status" value="1"/>
</dbReference>
<dbReference type="Gene3D" id="1.25.40.1030">
    <property type="match status" value="1"/>
</dbReference>
<dbReference type="GO" id="GO:0015031">
    <property type="term" value="P:protein transport"/>
    <property type="evidence" value="ECO:0007669"/>
    <property type="project" value="UniProtKB-KW"/>
</dbReference>
<dbReference type="PANTHER" id="PTHR13923:SF11">
    <property type="entry name" value="SECRETORY 31, ISOFORM D"/>
    <property type="match status" value="1"/>
</dbReference>
<dbReference type="GO" id="GO:0030127">
    <property type="term" value="C:COPII vesicle coat"/>
    <property type="evidence" value="ECO:0007669"/>
    <property type="project" value="TreeGrafter"/>
</dbReference>
<feature type="compositionally biased region" description="Pro residues" evidence="16">
    <location>
        <begin position="1132"/>
        <end position="1149"/>
    </location>
</feature>
<dbReference type="Proteomes" id="UP000053424">
    <property type="component" value="Unassembled WGS sequence"/>
</dbReference>
<organism evidence="18 19">
    <name type="scientific">Hebeloma cylindrosporum</name>
    <dbReference type="NCBI Taxonomy" id="76867"/>
    <lineage>
        <taxon>Eukaryota</taxon>
        <taxon>Fungi</taxon>
        <taxon>Dikarya</taxon>
        <taxon>Basidiomycota</taxon>
        <taxon>Agaricomycotina</taxon>
        <taxon>Agaricomycetes</taxon>
        <taxon>Agaricomycetidae</taxon>
        <taxon>Agaricales</taxon>
        <taxon>Agaricineae</taxon>
        <taxon>Hymenogastraceae</taxon>
        <taxon>Hebeloma</taxon>
    </lineage>
</organism>
<dbReference type="GO" id="GO:0005789">
    <property type="term" value="C:endoplasmic reticulum membrane"/>
    <property type="evidence" value="ECO:0007669"/>
    <property type="project" value="UniProtKB-SubCell"/>
</dbReference>
<evidence type="ECO:0000256" key="13">
    <source>
        <dbReference type="ARBA" id="ARBA00023329"/>
    </source>
</evidence>
<evidence type="ECO:0000256" key="6">
    <source>
        <dbReference type="ARBA" id="ARBA00022448"/>
    </source>
</evidence>
<comment type="similarity">
    <text evidence="3">Belongs to the WD repeat SEC31 family.</text>
</comment>
<keyword evidence="7 15" id="KW-0853">WD repeat</keyword>
<keyword evidence="13" id="KW-0968">Cytoplasmic vesicle</keyword>
<evidence type="ECO:0000256" key="15">
    <source>
        <dbReference type="PROSITE-ProRule" id="PRU00221"/>
    </source>
</evidence>
<evidence type="ECO:0000256" key="2">
    <source>
        <dbReference type="ARBA" id="ARBA00004397"/>
    </source>
</evidence>
<evidence type="ECO:0000256" key="4">
    <source>
        <dbReference type="ARBA" id="ARBA00013507"/>
    </source>
</evidence>
<feature type="compositionally biased region" description="Polar residues" evidence="16">
    <location>
        <begin position="568"/>
        <end position="589"/>
    </location>
</feature>
<feature type="compositionally biased region" description="Polar residues" evidence="16">
    <location>
        <begin position="1010"/>
        <end position="1024"/>
    </location>
</feature>
<evidence type="ECO:0000256" key="9">
    <source>
        <dbReference type="ARBA" id="ARBA00022824"/>
    </source>
</evidence>
<evidence type="ECO:0000259" key="17">
    <source>
        <dbReference type="Pfam" id="PF07304"/>
    </source>
</evidence>
<dbReference type="OrthoDB" id="542917at2759"/>
<dbReference type="PANTHER" id="PTHR13923">
    <property type="entry name" value="SEC31-RELATED PROTEIN"/>
    <property type="match status" value="1"/>
</dbReference>
<keyword evidence="8" id="KW-0677">Repeat</keyword>
<keyword evidence="6" id="KW-0813">Transport</keyword>
<dbReference type="Gene3D" id="1.20.940.10">
    <property type="entry name" value="Functional domain of the splicing factor Prp18"/>
    <property type="match status" value="1"/>
</dbReference>
<feature type="region of interest" description="Disordered" evidence="16">
    <location>
        <begin position="988"/>
        <end position="1357"/>
    </location>
</feature>
<evidence type="ECO:0000256" key="7">
    <source>
        <dbReference type="ARBA" id="ARBA00022574"/>
    </source>
</evidence>
<evidence type="ECO:0000256" key="8">
    <source>
        <dbReference type="ARBA" id="ARBA00022737"/>
    </source>
</evidence>
<evidence type="ECO:0000256" key="5">
    <source>
        <dbReference type="ARBA" id="ARBA00021236"/>
    </source>
</evidence>
<evidence type="ECO:0000256" key="3">
    <source>
        <dbReference type="ARBA" id="ARBA00009358"/>
    </source>
</evidence>